<protein>
    <submittedName>
        <fullName evidence="2">Uncharacterized protein</fullName>
    </submittedName>
</protein>
<accession>A0A4S8IDP1</accession>
<keyword evidence="3" id="KW-1185">Reference proteome</keyword>
<reference evidence="2 3" key="1">
    <citation type="journal article" date="2019" name="Nat. Plants">
        <title>Genome sequencing of Musa balbisiana reveals subgenome evolution and function divergence in polyploid bananas.</title>
        <authorList>
            <person name="Yao X."/>
        </authorList>
    </citation>
    <scope>NUCLEOTIDE SEQUENCE [LARGE SCALE GENOMIC DNA]</scope>
    <source>
        <strain evidence="3">cv. DH-PKW</strain>
        <tissue evidence="2">Leaves</tissue>
    </source>
</reference>
<proteinExistence type="predicted"/>
<evidence type="ECO:0000313" key="2">
    <source>
        <dbReference type="EMBL" id="THU46288.1"/>
    </source>
</evidence>
<evidence type="ECO:0000256" key="1">
    <source>
        <dbReference type="SAM" id="MobiDB-lite"/>
    </source>
</evidence>
<organism evidence="2 3">
    <name type="scientific">Musa balbisiana</name>
    <name type="common">Banana</name>
    <dbReference type="NCBI Taxonomy" id="52838"/>
    <lineage>
        <taxon>Eukaryota</taxon>
        <taxon>Viridiplantae</taxon>
        <taxon>Streptophyta</taxon>
        <taxon>Embryophyta</taxon>
        <taxon>Tracheophyta</taxon>
        <taxon>Spermatophyta</taxon>
        <taxon>Magnoliopsida</taxon>
        <taxon>Liliopsida</taxon>
        <taxon>Zingiberales</taxon>
        <taxon>Musaceae</taxon>
        <taxon>Musa</taxon>
    </lineage>
</organism>
<gene>
    <name evidence="2" type="ORF">C4D60_Mb09t03350</name>
</gene>
<dbReference type="AlphaFoldDB" id="A0A4S8IDP1"/>
<evidence type="ECO:0000313" key="3">
    <source>
        <dbReference type="Proteomes" id="UP000317650"/>
    </source>
</evidence>
<dbReference type="EMBL" id="PYDT01000010">
    <property type="protein sequence ID" value="THU46288.1"/>
    <property type="molecule type" value="Genomic_DNA"/>
</dbReference>
<comment type="caution">
    <text evidence="2">The sequence shown here is derived from an EMBL/GenBank/DDBJ whole genome shotgun (WGS) entry which is preliminary data.</text>
</comment>
<sequence length="81" mass="9047">MHRLPGLGSYRGHFTLLVNTLDRMSSSQSIRNNYLNDAMSSGKQNDGHRHHHVIGIAEGKASQRKGNHPKPLPRSSWKCSS</sequence>
<name>A0A4S8IDP1_MUSBA</name>
<feature type="region of interest" description="Disordered" evidence="1">
    <location>
        <begin position="57"/>
        <end position="81"/>
    </location>
</feature>
<dbReference type="Proteomes" id="UP000317650">
    <property type="component" value="Chromosome 9"/>
</dbReference>